<reference evidence="3" key="1">
    <citation type="submission" date="2019-12" db="EMBL/GenBank/DDBJ databases">
        <title>Genome sequencing and annotation of Brassica cretica.</title>
        <authorList>
            <person name="Studholme D.J."/>
            <person name="Sarris P.F."/>
        </authorList>
    </citation>
    <scope>NUCLEOTIDE SEQUENCE</scope>
    <source>
        <strain evidence="3">PFS-001/15</strain>
        <tissue evidence="3">Leaf</tissue>
    </source>
</reference>
<evidence type="ECO:0000259" key="2">
    <source>
        <dbReference type="Pfam" id="PF14392"/>
    </source>
</evidence>
<dbReference type="EMBL" id="QGKW02002005">
    <property type="protein sequence ID" value="KAF2542747.1"/>
    <property type="molecule type" value="Genomic_DNA"/>
</dbReference>
<gene>
    <name evidence="3" type="ORF">F2Q68_00030980</name>
</gene>
<evidence type="ECO:0000256" key="1">
    <source>
        <dbReference type="SAM" id="MobiDB-lite"/>
    </source>
</evidence>
<feature type="domain" description="Zinc knuckle CX2CX4HX4C" evidence="2">
    <location>
        <begin position="39"/>
        <end position="85"/>
    </location>
</feature>
<name>A0A8S9GDZ0_BRACR</name>
<proteinExistence type="predicted"/>
<organism evidence="3 4">
    <name type="scientific">Brassica cretica</name>
    <name type="common">Mustard</name>
    <dbReference type="NCBI Taxonomy" id="69181"/>
    <lineage>
        <taxon>Eukaryota</taxon>
        <taxon>Viridiplantae</taxon>
        <taxon>Streptophyta</taxon>
        <taxon>Embryophyta</taxon>
        <taxon>Tracheophyta</taxon>
        <taxon>Spermatophyta</taxon>
        <taxon>Magnoliopsida</taxon>
        <taxon>eudicotyledons</taxon>
        <taxon>Gunneridae</taxon>
        <taxon>Pentapetalae</taxon>
        <taxon>rosids</taxon>
        <taxon>malvids</taxon>
        <taxon>Brassicales</taxon>
        <taxon>Brassicaceae</taxon>
        <taxon>Brassiceae</taxon>
        <taxon>Brassica</taxon>
    </lineage>
</organism>
<dbReference type="Pfam" id="PF14392">
    <property type="entry name" value="zf-CCHC_4"/>
    <property type="match status" value="1"/>
</dbReference>
<feature type="compositionally biased region" description="Basic and acidic residues" evidence="1">
    <location>
        <begin position="386"/>
        <end position="399"/>
    </location>
</feature>
<feature type="compositionally biased region" description="Basic and acidic residues" evidence="1">
    <location>
        <begin position="140"/>
        <end position="160"/>
    </location>
</feature>
<dbReference type="InterPro" id="IPR040256">
    <property type="entry name" value="At4g02000-like"/>
</dbReference>
<comment type="caution">
    <text evidence="3">The sequence shown here is derived from an EMBL/GenBank/DDBJ whole genome shotgun (WGS) entry which is preliminary data.</text>
</comment>
<feature type="region of interest" description="Disordered" evidence="1">
    <location>
        <begin position="386"/>
        <end position="413"/>
    </location>
</feature>
<evidence type="ECO:0000313" key="3">
    <source>
        <dbReference type="EMBL" id="KAF2542747.1"/>
    </source>
</evidence>
<dbReference type="Proteomes" id="UP000712281">
    <property type="component" value="Unassembled WGS sequence"/>
</dbReference>
<feature type="region of interest" description="Disordered" evidence="1">
    <location>
        <begin position="117"/>
        <end position="160"/>
    </location>
</feature>
<dbReference type="AlphaFoldDB" id="A0A8S9GDZ0"/>
<dbReference type="InterPro" id="IPR025836">
    <property type="entry name" value="Zn_knuckle_CX2CX4HX4C"/>
</dbReference>
<evidence type="ECO:0000313" key="4">
    <source>
        <dbReference type="Proteomes" id="UP000712281"/>
    </source>
</evidence>
<dbReference type="PANTHER" id="PTHR31286">
    <property type="entry name" value="GLYCINE-RICH CELL WALL STRUCTURAL PROTEIN 1.8-LIKE"/>
    <property type="match status" value="1"/>
</dbReference>
<sequence length="449" mass="49028">MDLPLQFRAAETFQSVGEAIGTVQGPVDLVAGRVRVEIDGFKPLVFSITVEFEEGVEITMGLRYEKLFGFCKNFFCLTHELSRCPELIKEEEVTLKVDDSGEDGMGATSFKAMVANESRQNGEQREGQNGRSQGFQGVRGSDKGKGIAREKQGFHKQEGAYHPYKEKFSRGYGEGSSFYGRNNRYGNKKKVFQTKDSQQQQQWQGAGEHRPINPTKLMLDAFKGVTGCGLGGVKGSGTDGTASSSKARKSLSFDQALPEVQSEEMGQMEVALTDSLPVQEQGELGAEAKAATEQTLHSEALDEANLMIDGVILSDSELQVEGDDLEDWEHGEIMDFAEEDALAVGDQDLSMKELGDQELGDQELGHQKLGAQEQDDTVDEVTVKVLEKKNGEEPNDEKAPKKKDMKQEAATVGGVKKRVGHVFASPRKKLLAKVAAKQGDKAKKGPPKA</sequence>
<protein>
    <recommendedName>
        <fullName evidence="2">Zinc knuckle CX2CX4HX4C domain-containing protein</fullName>
    </recommendedName>
</protein>
<accession>A0A8S9GDZ0</accession>
<dbReference type="PANTHER" id="PTHR31286:SF163">
    <property type="entry name" value="ZINC KNUCKLE CX2CX4HX4C DOMAIN-CONTAINING PROTEIN"/>
    <property type="match status" value="1"/>
</dbReference>